<feature type="non-terminal residue" evidence="4">
    <location>
        <position position="736"/>
    </location>
</feature>
<dbReference type="Pfam" id="PF13432">
    <property type="entry name" value="TPR_16"/>
    <property type="match status" value="1"/>
</dbReference>
<proteinExistence type="predicted"/>
<keyword evidence="1" id="KW-0677">Repeat</keyword>
<dbReference type="PROSITE" id="PS50005">
    <property type="entry name" value="TPR"/>
    <property type="match status" value="2"/>
</dbReference>
<dbReference type="SUPFAM" id="SSF48452">
    <property type="entry name" value="TPR-like"/>
    <property type="match status" value="1"/>
</dbReference>
<evidence type="ECO:0000313" key="5">
    <source>
        <dbReference type="Proteomes" id="UP000267251"/>
    </source>
</evidence>
<dbReference type="Gene3D" id="1.25.40.10">
    <property type="entry name" value="Tetratricopeptide repeat domain"/>
    <property type="match status" value="1"/>
</dbReference>
<evidence type="ECO:0000313" key="4">
    <source>
        <dbReference type="EMBL" id="RKP13703.1"/>
    </source>
</evidence>
<dbReference type="InterPro" id="IPR044244">
    <property type="entry name" value="TTC27/Emw1"/>
</dbReference>
<evidence type="ECO:0000256" key="2">
    <source>
        <dbReference type="ARBA" id="ARBA00022803"/>
    </source>
</evidence>
<dbReference type="AlphaFoldDB" id="A0A4P9Y4C5"/>
<feature type="non-terminal residue" evidence="4">
    <location>
        <position position="1"/>
    </location>
</feature>
<feature type="repeat" description="TPR" evidence="3">
    <location>
        <begin position="500"/>
        <end position="533"/>
    </location>
</feature>
<dbReference type="EMBL" id="KZ987961">
    <property type="protein sequence ID" value="RKP13703.1"/>
    <property type="molecule type" value="Genomic_DNA"/>
</dbReference>
<dbReference type="InterPro" id="IPR019734">
    <property type="entry name" value="TPR_rpt"/>
</dbReference>
<keyword evidence="2 3" id="KW-0802">TPR repeat</keyword>
<name>A0A4P9Y4C5_9FUNG</name>
<dbReference type="PANTHER" id="PTHR16193">
    <property type="entry name" value="TETRATRICOPEPTIDE REPEAT PROTEIN 27"/>
    <property type="match status" value="1"/>
</dbReference>
<sequence length="736" mass="83191">LNCFLQTAWTGPPLSLDPTTLLPASLQTEKEETTIAAQSSTTRNSLMQNMVTKALSIDGEDVYRLTPGLHFLLMARSIFVGAESLLLPYTPSVRWWAARTLFTHQRILRDRSATLHDAVLERFSGISIPEGNADLSARYALERGLVHHWYGSDQRSLEAYQEAQDASGLVFRVTGALGKRTKFQENDLSQLVVLASSSSTSTSDSKTTAAANPETLPLGDDTLLEEVAFTDKDEAATSNLAPIDQCLLLAHCLNVRNTNPAHGLTTEQMMPYVSRVLGHPNNWSIHTTALLLRSRLEANKSRTVERGVLQLQALVDQIPVDDTSVAGAPERLRWCHSLALPAKWELEKELAERFMSIGVIRSALEIFERLELWDDVIACHQILGEEDQAEVLVREQLEKEGADLPWLYCILGDLQKDPSYWERAWEESGKRYARAQRSLGAYYFKSEKWPEAITAYHLALKLNPLFEHSWFMLGCAAMHQEDWEESAQAFHRVVTMEDNAEAWNNLGSVYLHLNRKREAFNAFHKALKEKYDSWKIWQNYLYVSVDVGEVAEGILAVRRILELRVDREGAGAVDVEVLRILIRVLMRMADEGPEGEGAKTTPADLLINCVTARITDNAEIWRLCADFWRWRKDWARCLEAYLKAYRATLHRSPVETDTTAFETAAAACLDVVEAYGNFGDMSIPDEEKPEGSMRLVAPDWHYQSRGLLRSLIGRTRGSFEGTEWHDRLADRLAELK</sequence>
<keyword evidence="5" id="KW-1185">Reference proteome</keyword>
<evidence type="ECO:0000256" key="1">
    <source>
        <dbReference type="ARBA" id="ARBA00022737"/>
    </source>
</evidence>
<accession>A0A4P9Y4C5</accession>
<dbReference type="OrthoDB" id="1936594at2759"/>
<dbReference type="Proteomes" id="UP000267251">
    <property type="component" value="Unassembled WGS sequence"/>
</dbReference>
<organism evidence="4 5">
    <name type="scientific">Piptocephalis cylindrospora</name>
    <dbReference type="NCBI Taxonomy" id="1907219"/>
    <lineage>
        <taxon>Eukaryota</taxon>
        <taxon>Fungi</taxon>
        <taxon>Fungi incertae sedis</taxon>
        <taxon>Zoopagomycota</taxon>
        <taxon>Zoopagomycotina</taxon>
        <taxon>Zoopagomycetes</taxon>
        <taxon>Zoopagales</taxon>
        <taxon>Piptocephalidaceae</taxon>
        <taxon>Piptocephalis</taxon>
    </lineage>
</organism>
<dbReference type="InterPro" id="IPR011990">
    <property type="entry name" value="TPR-like_helical_dom_sf"/>
</dbReference>
<evidence type="ECO:0000256" key="3">
    <source>
        <dbReference type="PROSITE-ProRule" id="PRU00339"/>
    </source>
</evidence>
<dbReference type="SMART" id="SM00028">
    <property type="entry name" value="TPR"/>
    <property type="match status" value="4"/>
</dbReference>
<protein>
    <submittedName>
        <fullName evidence="4">Uncharacterized protein</fullName>
    </submittedName>
</protein>
<dbReference type="PANTHER" id="PTHR16193:SF0">
    <property type="entry name" value="TETRATRICOPEPTIDE REPEAT PROTEIN 27"/>
    <property type="match status" value="1"/>
</dbReference>
<dbReference type="PROSITE" id="PS50293">
    <property type="entry name" value="TPR_REGION"/>
    <property type="match status" value="1"/>
</dbReference>
<gene>
    <name evidence="4" type="ORF">BJ684DRAFT_4428</name>
</gene>
<reference evidence="5" key="1">
    <citation type="journal article" date="2018" name="Nat. Microbiol.">
        <title>Leveraging single-cell genomics to expand the fungal tree of life.</title>
        <authorList>
            <person name="Ahrendt S.R."/>
            <person name="Quandt C.A."/>
            <person name="Ciobanu D."/>
            <person name="Clum A."/>
            <person name="Salamov A."/>
            <person name="Andreopoulos B."/>
            <person name="Cheng J.F."/>
            <person name="Woyke T."/>
            <person name="Pelin A."/>
            <person name="Henrissat B."/>
            <person name="Reynolds N.K."/>
            <person name="Benny G.L."/>
            <person name="Smith M.E."/>
            <person name="James T.Y."/>
            <person name="Grigoriev I.V."/>
        </authorList>
    </citation>
    <scope>NUCLEOTIDE SEQUENCE [LARGE SCALE GENOMIC DNA]</scope>
</reference>
<feature type="repeat" description="TPR" evidence="3">
    <location>
        <begin position="433"/>
        <end position="466"/>
    </location>
</feature>